<feature type="region of interest" description="Disordered" evidence="1">
    <location>
        <begin position="20"/>
        <end position="52"/>
    </location>
</feature>
<feature type="compositionally biased region" description="Acidic residues" evidence="1">
    <location>
        <begin position="565"/>
        <end position="579"/>
    </location>
</feature>
<evidence type="ECO:0000256" key="1">
    <source>
        <dbReference type="SAM" id="MobiDB-lite"/>
    </source>
</evidence>
<name>A0ABN8P5H4_9CNID</name>
<organism evidence="3 4">
    <name type="scientific">Porites lobata</name>
    <dbReference type="NCBI Taxonomy" id="104759"/>
    <lineage>
        <taxon>Eukaryota</taxon>
        <taxon>Metazoa</taxon>
        <taxon>Cnidaria</taxon>
        <taxon>Anthozoa</taxon>
        <taxon>Hexacorallia</taxon>
        <taxon>Scleractinia</taxon>
        <taxon>Fungiina</taxon>
        <taxon>Poritidae</taxon>
        <taxon>Porites</taxon>
    </lineage>
</organism>
<dbReference type="PANTHER" id="PTHR15717:SF2">
    <property type="entry name" value="EF-HAND CALCIUM-BINDING DOMAIN-CONTAINING PROTEIN 14"/>
    <property type="match status" value="1"/>
</dbReference>
<evidence type="ECO:0000313" key="4">
    <source>
        <dbReference type="Proteomes" id="UP001159405"/>
    </source>
</evidence>
<reference evidence="3 4" key="1">
    <citation type="submission" date="2022-05" db="EMBL/GenBank/DDBJ databases">
        <authorList>
            <consortium name="Genoscope - CEA"/>
            <person name="William W."/>
        </authorList>
    </citation>
    <scope>NUCLEOTIDE SEQUENCE [LARGE SCALE GENOMIC DNA]</scope>
</reference>
<feature type="transmembrane region" description="Helical" evidence="2">
    <location>
        <begin position="68"/>
        <end position="91"/>
    </location>
</feature>
<feature type="compositionally biased region" description="Basic and acidic residues" evidence="1">
    <location>
        <begin position="466"/>
        <end position="475"/>
    </location>
</feature>
<dbReference type="InterPro" id="IPR042352">
    <property type="entry name" value="EFCAB14"/>
</dbReference>
<feature type="region of interest" description="Disordered" evidence="1">
    <location>
        <begin position="429"/>
        <end position="508"/>
    </location>
</feature>
<keyword evidence="2" id="KW-1133">Transmembrane helix</keyword>
<gene>
    <name evidence="3" type="ORF">PLOB_00034819</name>
</gene>
<keyword evidence="4" id="KW-1185">Reference proteome</keyword>
<feature type="compositionally biased region" description="Polar residues" evidence="1">
    <location>
        <begin position="437"/>
        <end position="465"/>
    </location>
</feature>
<dbReference type="PANTHER" id="PTHR15717">
    <property type="entry name" value="PROTEIN KIAA0494"/>
    <property type="match status" value="1"/>
</dbReference>
<proteinExistence type="predicted"/>
<dbReference type="EMBL" id="CALNXK010000048">
    <property type="protein sequence ID" value="CAH3130794.1"/>
    <property type="molecule type" value="Genomic_DNA"/>
</dbReference>
<accession>A0ABN8P5H4</accession>
<dbReference type="Proteomes" id="UP001159405">
    <property type="component" value="Unassembled WGS sequence"/>
</dbReference>
<sequence>MNSKKAKRSKEESLLIAYNSGNDRCNRSSESDTNVPPLDLPPTRLRRPKSRKLQVTPQSKGCYSPWNALQVIFVLFTLATMFSMMWFTFILKTSLETMKKRVTSLESFDRSTTREYGDLSKDISSKYDALKKSENEVIKQENEHYKSILKQIAHLNLTVNDLQKRVESPESANKITGDIQLLKKGMADTGGDITEVKDKIKQLTDLAGKQNDQVNTLTNKFFNLSVQVAQVMGQPTPEPPKNTGTPPLILRMPISSDERAKPEEKLTLKNVSTIVSVEVARIMGIVSSVNHTLSHEVNRIRFLMKNLLEEVKKHVATLDDVQTKVSRVLTPNNSSIKSGGHVGEEQGDVAEQLLNLTVDVTEISEAVHRQSRKLAELMLEMVQVNRTVNDNQHIEAIQEKSVICNCSSEVGKLWEELSKNRLDMQSMQQKLQMLQTPVRQNEPEVTSTPANLEASVTVTQNQSLPETDKSDKELEKEEEAVEDVKPHLTPGSNVTYSDEKATDAPLASSSHVNASSVLHSALPTNGTSSSTATTTLTSSLVNQTSTPASKVEVEVVKISTPSSDEAIEDSLEDTESESN</sequence>
<keyword evidence="2" id="KW-0812">Transmembrane</keyword>
<keyword evidence="2" id="KW-0472">Membrane</keyword>
<feature type="region of interest" description="Disordered" evidence="1">
    <location>
        <begin position="540"/>
        <end position="579"/>
    </location>
</feature>
<comment type="caution">
    <text evidence="3">The sequence shown here is derived from an EMBL/GenBank/DDBJ whole genome shotgun (WGS) entry which is preliminary data.</text>
</comment>
<evidence type="ECO:0000256" key="2">
    <source>
        <dbReference type="SAM" id="Phobius"/>
    </source>
</evidence>
<protein>
    <submittedName>
        <fullName evidence="3">Uncharacterized protein</fullName>
    </submittedName>
</protein>
<evidence type="ECO:0000313" key="3">
    <source>
        <dbReference type="EMBL" id="CAH3130794.1"/>
    </source>
</evidence>